<feature type="transmembrane region" description="Helical" evidence="6">
    <location>
        <begin position="127"/>
        <end position="148"/>
    </location>
</feature>
<keyword evidence="3 6" id="KW-1133">Transmembrane helix</keyword>
<dbReference type="InParanoid" id="A0A6L2PD09"/>
<dbReference type="GO" id="GO:0055085">
    <property type="term" value="P:transmembrane transport"/>
    <property type="evidence" value="ECO:0007669"/>
    <property type="project" value="InterPro"/>
</dbReference>
<dbReference type="AlphaFoldDB" id="A0A6L2PD09"/>
<feature type="compositionally biased region" description="Basic and acidic residues" evidence="5">
    <location>
        <begin position="623"/>
        <end position="647"/>
    </location>
</feature>
<evidence type="ECO:0000256" key="5">
    <source>
        <dbReference type="SAM" id="MobiDB-lite"/>
    </source>
</evidence>
<accession>A0A6L2PD09</accession>
<feature type="region of interest" description="Disordered" evidence="5">
    <location>
        <begin position="603"/>
        <end position="647"/>
    </location>
</feature>
<feature type="transmembrane region" description="Helical" evidence="6">
    <location>
        <begin position="319"/>
        <end position="342"/>
    </location>
</feature>
<evidence type="ECO:0000256" key="6">
    <source>
        <dbReference type="SAM" id="Phobius"/>
    </source>
</evidence>
<protein>
    <recommendedName>
        <fullName evidence="11">SLC26A/SulP transporter domain-containing protein</fullName>
    </recommendedName>
</protein>
<evidence type="ECO:0000259" key="8">
    <source>
        <dbReference type="Pfam" id="PF01740"/>
    </source>
</evidence>
<feature type="domain" description="STAS" evidence="8">
    <location>
        <begin position="523"/>
        <end position="577"/>
    </location>
</feature>
<proteinExistence type="predicted"/>
<dbReference type="PANTHER" id="PTHR11814">
    <property type="entry name" value="SULFATE TRANSPORTER"/>
    <property type="match status" value="1"/>
</dbReference>
<evidence type="ECO:0000313" key="10">
    <source>
        <dbReference type="Proteomes" id="UP000502823"/>
    </source>
</evidence>
<gene>
    <name evidence="9" type="ORF">Cfor_00262</name>
</gene>
<feature type="transmembrane region" description="Helical" evidence="6">
    <location>
        <begin position="440"/>
        <end position="473"/>
    </location>
</feature>
<sequence length="647" mass="70979">MASAHSKSDCLLACHTVYPGDTTYLEMLKKPISGRIKDRFFRHINILNWLPQYTKQDAIGDITAGITVGLTMMPQSIAYASLAGLSPQFGLYSAFLGSYLYVVLGTIKEVSIGPTAVMSLLTYEFTHGLGIEYVVLLTFLNGCVELIMGLLNLGFIIDFISAPVTSGFTSAYSIIIITSQLKSLFGLRKFTTQGFIDNVSKLITHIHEIKIWDTMLGVVCVICLLILRKAKDIHLGSGEPNLTIHQKRIKKSLWFLSISRNAIIVLISAVLAYYFERAGPSPFILSGKIESGLPSFSLPAFSIQENNSTVTFLDMCSELGLGIVVIPMVAILANVAIAKAFVTGPSLDASQEMLTLGVCNIFGSCVHSMPTCGALTRSAVSNASGARTPMVGLYSGHLLTPYFYYIPRSTLAAVLISAVAFMIDWKILNTLWKCNKRDLFLVVLTFVSCLVLGVEIGLLIGVITNVVFLLYLWARPNISITTSKTPTGGEYVMVTPDIGLMYPAADYLYATVSKAGINQDGNSLPVIINCTYIKGMDYTIAMVLKVMYRTFQNRQQPLILFNVKPEIKFMLQNTDVKMLPCCDSEGEFVEILCGEKMDQERLETKPLLETGSSGPKVTVESDMSSKEDHNPKSKESLANECAEDKEH</sequence>
<dbReference type="SUPFAM" id="SSF52091">
    <property type="entry name" value="SpoIIaa-like"/>
    <property type="match status" value="1"/>
</dbReference>
<dbReference type="InterPro" id="IPR001902">
    <property type="entry name" value="SLC26A/SulP_fam"/>
</dbReference>
<feature type="transmembrane region" description="Helical" evidence="6">
    <location>
        <begin position="354"/>
        <end position="376"/>
    </location>
</feature>
<comment type="caution">
    <text evidence="9">The sequence shown here is derived from an EMBL/GenBank/DDBJ whole genome shotgun (WGS) entry which is preliminary data.</text>
</comment>
<dbReference type="Pfam" id="PF01740">
    <property type="entry name" value="STAS"/>
    <property type="match status" value="1"/>
</dbReference>
<feature type="transmembrane region" description="Helical" evidence="6">
    <location>
        <begin position="253"/>
        <end position="275"/>
    </location>
</feature>
<dbReference type="InterPro" id="IPR036513">
    <property type="entry name" value="STAS_dom_sf"/>
</dbReference>
<evidence type="ECO:0000259" key="7">
    <source>
        <dbReference type="Pfam" id="PF00916"/>
    </source>
</evidence>
<keyword evidence="4 6" id="KW-0472">Membrane</keyword>
<keyword evidence="2 6" id="KW-0812">Transmembrane</keyword>
<dbReference type="OrthoDB" id="288203at2759"/>
<keyword evidence="10" id="KW-1185">Reference proteome</keyword>
<evidence type="ECO:0000313" key="9">
    <source>
        <dbReference type="EMBL" id="GFG29092.1"/>
    </source>
</evidence>
<name>A0A6L2PD09_COPFO</name>
<dbReference type="Pfam" id="PF00916">
    <property type="entry name" value="Sulfate_transp"/>
    <property type="match status" value="1"/>
</dbReference>
<reference evidence="10" key="1">
    <citation type="submission" date="2020-01" db="EMBL/GenBank/DDBJ databases">
        <title>Draft genome sequence of the Termite Coptotermes fromosanus.</title>
        <authorList>
            <person name="Itakura S."/>
            <person name="Yosikawa Y."/>
            <person name="Umezawa K."/>
        </authorList>
    </citation>
    <scope>NUCLEOTIDE SEQUENCE [LARGE SCALE GENOMIC DNA]</scope>
</reference>
<feature type="transmembrane region" description="Helical" evidence="6">
    <location>
        <begin position="155"/>
        <end position="177"/>
    </location>
</feature>
<evidence type="ECO:0000256" key="4">
    <source>
        <dbReference type="ARBA" id="ARBA00023136"/>
    </source>
</evidence>
<dbReference type="GO" id="GO:0016020">
    <property type="term" value="C:membrane"/>
    <property type="evidence" value="ECO:0007669"/>
    <property type="project" value="UniProtKB-SubCell"/>
</dbReference>
<comment type="subcellular location">
    <subcellularLocation>
        <location evidence="1">Membrane</location>
        <topology evidence="1">Multi-pass membrane protein</topology>
    </subcellularLocation>
</comment>
<dbReference type="Proteomes" id="UP000502823">
    <property type="component" value="Unassembled WGS sequence"/>
</dbReference>
<evidence type="ECO:0008006" key="11">
    <source>
        <dbReference type="Google" id="ProtNLM"/>
    </source>
</evidence>
<evidence type="ECO:0000256" key="1">
    <source>
        <dbReference type="ARBA" id="ARBA00004141"/>
    </source>
</evidence>
<evidence type="ECO:0000256" key="2">
    <source>
        <dbReference type="ARBA" id="ARBA00022692"/>
    </source>
</evidence>
<feature type="transmembrane region" description="Helical" evidence="6">
    <location>
        <begin position="402"/>
        <end position="428"/>
    </location>
</feature>
<organism evidence="9 10">
    <name type="scientific">Coptotermes formosanus</name>
    <name type="common">Formosan subterranean termite</name>
    <dbReference type="NCBI Taxonomy" id="36987"/>
    <lineage>
        <taxon>Eukaryota</taxon>
        <taxon>Metazoa</taxon>
        <taxon>Ecdysozoa</taxon>
        <taxon>Arthropoda</taxon>
        <taxon>Hexapoda</taxon>
        <taxon>Insecta</taxon>
        <taxon>Pterygota</taxon>
        <taxon>Neoptera</taxon>
        <taxon>Polyneoptera</taxon>
        <taxon>Dictyoptera</taxon>
        <taxon>Blattodea</taxon>
        <taxon>Blattoidea</taxon>
        <taxon>Termitoidae</taxon>
        <taxon>Rhinotermitidae</taxon>
        <taxon>Coptotermes</taxon>
    </lineage>
</organism>
<dbReference type="InterPro" id="IPR002645">
    <property type="entry name" value="STAS_dom"/>
</dbReference>
<evidence type="ECO:0000256" key="3">
    <source>
        <dbReference type="ARBA" id="ARBA00022989"/>
    </source>
</evidence>
<dbReference type="InterPro" id="IPR011547">
    <property type="entry name" value="SLC26A/SulP_dom"/>
</dbReference>
<feature type="domain" description="SLC26A/SulP transporter" evidence="7">
    <location>
        <begin position="60"/>
        <end position="445"/>
    </location>
</feature>
<dbReference type="Gene3D" id="3.30.750.24">
    <property type="entry name" value="STAS domain"/>
    <property type="match status" value="1"/>
</dbReference>
<dbReference type="EMBL" id="BLKM01000111">
    <property type="protein sequence ID" value="GFG29092.1"/>
    <property type="molecule type" value="Genomic_DNA"/>
</dbReference>